<sequence>MDFFDEMLNKSPKEKFIEIIQNGNLGALENVFENFFAEYIAMVELLEKQGLNEKNMKNFILENFEFIEQRKNDIFIELGAKILGHEG</sequence>
<dbReference type="eggNOG" id="ENOG503192R">
    <property type="taxonomic scope" value="Bacteria"/>
</dbReference>
<dbReference type="AlphaFoldDB" id="A0A1W6BVA9"/>
<evidence type="ECO:0008006" key="3">
    <source>
        <dbReference type="Google" id="ProtNLM"/>
    </source>
</evidence>
<name>A0A1W6BVA9_9BACT</name>
<organism evidence="1 2">
    <name type="scientific">Campylobacter cuniculorum DSM 23162 = LMG 24588</name>
    <dbReference type="NCBI Taxonomy" id="1121267"/>
    <lineage>
        <taxon>Bacteria</taxon>
        <taxon>Pseudomonadati</taxon>
        <taxon>Campylobacterota</taxon>
        <taxon>Epsilonproteobacteria</taxon>
        <taxon>Campylobacterales</taxon>
        <taxon>Campylobacteraceae</taxon>
        <taxon>Campylobacter</taxon>
    </lineage>
</organism>
<evidence type="ECO:0000313" key="2">
    <source>
        <dbReference type="Proteomes" id="UP000192902"/>
    </source>
</evidence>
<protein>
    <recommendedName>
        <fullName evidence="3">DUF2018 domain protein</fullName>
    </recommendedName>
</protein>
<dbReference type="Gene3D" id="1.10.3350.10">
    <property type="entry name" value="HP0242-like domain"/>
    <property type="match status" value="1"/>
</dbReference>
<dbReference type="EMBL" id="CP020867">
    <property type="protein sequence ID" value="ARJ56022.1"/>
    <property type="molecule type" value="Genomic_DNA"/>
</dbReference>
<dbReference type="STRING" id="1121267.CCUN_0370"/>
<dbReference type="Pfam" id="PF09442">
    <property type="entry name" value="DUF2018"/>
    <property type="match status" value="1"/>
</dbReference>
<proteinExistence type="predicted"/>
<dbReference type="InterPro" id="IPR023126">
    <property type="entry name" value="HP0242-like_sf"/>
</dbReference>
<dbReference type="RefSeq" id="WP_027305567.1">
    <property type="nucleotide sequence ID" value="NZ_CP020867.1"/>
</dbReference>
<evidence type="ECO:0000313" key="1">
    <source>
        <dbReference type="EMBL" id="ARJ56022.1"/>
    </source>
</evidence>
<dbReference type="Proteomes" id="UP000192902">
    <property type="component" value="Chromosome"/>
</dbReference>
<dbReference type="KEGG" id="ccun:CCUN_0370"/>
<reference evidence="1 2" key="1">
    <citation type="submission" date="2017-04" db="EMBL/GenBank/DDBJ databases">
        <title>Complete genome sequence of the Campylobacter cuniculorum type strain LMG24588.</title>
        <authorList>
            <person name="Miller W.G."/>
            <person name="Yee E."/>
            <person name="Revez J."/>
            <person name="Bono J.L."/>
            <person name="Rossi M."/>
        </authorList>
    </citation>
    <scope>NUCLEOTIDE SEQUENCE [LARGE SCALE GENOMIC DNA]</scope>
    <source>
        <strain evidence="1 2">LMG 24588</strain>
    </source>
</reference>
<dbReference type="OrthoDB" id="5339893at2"/>
<accession>A0A1W6BVA9</accession>
<dbReference type="InterPro" id="IPR018563">
    <property type="entry name" value="DUF2018"/>
</dbReference>
<dbReference type="SUPFAM" id="SSF158752">
    <property type="entry name" value="HP0242-like"/>
    <property type="match status" value="1"/>
</dbReference>
<gene>
    <name evidence="1" type="ORF">CCUN_0370</name>
</gene>